<evidence type="ECO:0000256" key="1">
    <source>
        <dbReference type="RuleBase" id="RU362001"/>
    </source>
</evidence>
<proteinExistence type="inferred from homology"/>
<protein>
    <recommendedName>
        <fullName evidence="1">ESAT-6-like protein</fullName>
    </recommendedName>
</protein>
<gene>
    <name evidence="2" type="ORF">LMG032447_01207</name>
</gene>
<accession>A0ABN8HCJ2</accession>
<sequence>MAGRISVTPEELQTQAQTYITARDMVQDAINQVEQTNGAIEQEWNGAAFRAYLEQYNQLKGQVNQFNELLVSINNQLKQYATTVEQRDQEDAQRFGLQ</sequence>
<evidence type="ECO:0000313" key="3">
    <source>
        <dbReference type="Proteomes" id="UP000838102"/>
    </source>
</evidence>
<dbReference type="Pfam" id="PF06013">
    <property type="entry name" value="WXG100"/>
    <property type="match status" value="1"/>
</dbReference>
<dbReference type="SUPFAM" id="SSF140453">
    <property type="entry name" value="EsxAB dimer-like"/>
    <property type="match status" value="1"/>
</dbReference>
<dbReference type="RefSeq" id="WP_248706574.1">
    <property type="nucleotide sequence ID" value="NZ_CAKOET010000007.1"/>
</dbReference>
<comment type="caution">
    <text evidence="2">The sequence shown here is derived from an EMBL/GenBank/DDBJ whole genome shotgun (WGS) entry which is preliminary data.</text>
</comment>
<dbReference type="EMBL" id="CAKOEU010000006">
    <property type="protein sequence ID" value="CAH1856039.1"/>
    <property type="molecule type" value="Genomic_DNA"/>
</dbReference>
<reference evidence="2" key="1">
    <citation type="submission" date="2022-03" db="EMBL/GenBank/DDBJ databases">
        <authorList>
            <person name="Hettiarachchi G."/>
        </authorList>
    </citation>
    <scope>NUCLEOTIDE SEQUENCE</scope>
    <source>
        <strain evidence="2">LMG 32447</strain>
    </source>
</reference>
<evidence type="ECO:0000313" key="2">
    <source>
        <dbReference type="EMBL" id="CAH1856039.1"/>
    </source>
</evidence>
<comment type="similarity">
    <text evidence="1">Belongs to the WXG100 family.</text>
</comment>
<dbReference type="InterPro" id="IPR036689">
    <property type="entry name" value="ESAT-6-like_sf"/>
</dbReference>
<dbReference type="Gene3D" id="1.10.287.1060">
    <property type="entry name" value="ESAT-6-like"/>
    <property type="match status" value="1"/>
</dbReference>
<name>A0ABN8HCJ2_9LACO</name>
<dbReference type="Proteomes" id="UP000838102">
    <property type="component" value="Unassembled WGS sequence"/>
</dbReference>
<dbReference type="NCBIfam" id="TIGR03930">
    <property type="entry name" value="WXG100_ESAT6"/>
    <property type="match status" value="1"/>
</dbReference>
<dbReference type="InterPro" id="IPR010310">
    <property type="entry name" value="T7SS_ESAT-6-like"/>
</dbReference>
<keyword evidence="3" id="KW-1185">Reference proteome</keyword>
<organism evidence="2 3">
    <name type="scientific">Convivina praedatoris</name>
    <dbReference type="NCBI Taxonomy" id="2880963"/>
    <lineage>
        <taxon>Bacteria</taxon>
        <taxon>Bacillati</taxon>
        <taxon>Bacillota</taxon>
        <taxon>Bacilli</taxon>
        <taxon>Lactobacillales</taxon>
        <taxon>Lactobacillaceae</taxon>
        <taxon>Convivina</taxon>
    </lineage>
</organism>